<dbReference type="InterPro" id="IPR012933">
    <property type="entry name" value="HicA_mRNA_interferase"/>
</dbReference>
<sequence length="107" mass="12124">MGLLEKSEKKCNYFLVATITGKDILTVSKQQKLRSRLGTIPKDFTWDELVTLLKSYGFVVLNGSGSRRKFVNAEKRLINIHCPHPGSIVKQYSLKDVKSVLDELDNL</sequence>
<dbReference type="Proteomes" id="UP001175344">
    <property type="component" value="Unassembled WGS sequence"/>
</dbReference>
<comment type="caution">
    <text evidence="1">The sequence shown here is derived from an EMBL/GenBank/DDBJ whole genome shotgun (WGS) entry which is preliminary data.</text>
</comment>
<protein>
    <submittedName>
        <fullName evidence="1">Type II toxin-antitoxin system HicA family toxin</fullName>
    </submittedName>
</protein>
<proteinExistence type="predicted"/>
<dbReference type="RefSeq" id="WP_306413969.1">
    <property type="nucleotide sequence ID" value="NZ_BLWZ01000010.1"/>
</dbReference>
<dbReference type="EMBL" id="JARTQQ020000001">
    <property type="protein sequence ID" value="MEC5728017.1"/>
    <property type="molecule type" value="Genomic_DNA"/>
</dbReference>
<organism evidence="1 2">
    <name type="scientific">Enterobacter asburiae</name>
    <dbReference type="NCBI Taxonomy" id="61645"/>
    <lineage>
        <taxon>Bacteria</taxon>
        <taxon>Pseudomonadati</taxon>
        <taxon>Pseudomonadota</taxon>
        <taxon>Gammaproteobacteria</taxon>
        <taxon>Enterobacterales</taxon>
        <taxon>Enterobacteriaceae</taxon>
        <taxon>Enterobacter</taxon>
        <taxon>Enterobacter cloacae complex</taxon>
    </lineage>
</organism>
<dbReference type="SUPFAM" id="SSF54786">
    <property type="entry name" value="YcfA/nrd intein domain"/>
    <property type="match status" value="1"/>
</dbReference>
<keyword evidence="2" id="KW-1185">Reference proteome</keyword>
<name>A0ABU6KQF9_ENTAS</name>
<gene>
    <name evidence="1" type="ORF">QAA55_006270</name>
</gene>
<dbReference type="Pfam" id="PF07927">
    <property type="entry name" value="HicA_toxin"/>
    <property type="match status" value="1"/>
</dbReference>
<accession>A0ABU6KQF9</accession>
<reference evidence="1 2" key="1">
    <citation type="journal article" date="2023" name="Nat. Commun.">
        <title>Genomic dissection of endemic carbapenem resistance reveals metallo-beta-lactamase dissemination through clonal, plasmid and integron transfer.</title>
        <authorList>
            <person name="Macesic N."/>
            <person name="Hawkey J."/>
            <person name="Vezina B."/>
            <person name="Wisniewski J.A."/>
            <person name="Cottingham H."/>
            <person name="Blakeway L.V."/>
            <person name="Harshegyi T."/>
            <person name="Pragastis K."/>
            <person name="Badoordeen G.Z."/>
            <person name="Dennison A."/>
            <person name="Spelman D.W."/>
            <person name="Jenney A.W.J."/>
            <person name="Peleg A.Y."/>
        </authorList>
    </citation>
    <scope>NUCLEOTIDE SEQUENCE [LARGE SCALE GENOMIC DNA]</scope>
    <source>
        <strain evidence="1 2">CPO239</strain>
    </source>
</reference>
<evidence type="ECO:0000313" key="2">
    <source>
        <dbReference type="Proteomes" id="UP001175344"/>
    </source>
</evidence>
<evidence type="ECO:0000313" key="1">
    <source>
        <dbReference type="EMBL" id="MEC5728017.1"/>
    </source>
</evidence>